<dbReference type="Proteomes" id="UP001153737">
    <property type="component" value="Chromosome 8"/>
</dbReference>
<gene>
    <name evidence="1" type="ORF">PHAECO_LOCUS11777</name>
</gene>
<evidence type="ECO:0000313" key="2">
    <source>
        <dbReference type="Proteomes" id="UP001153737"/>
    </source>
</evidence>
<reference evidence="1" key="2">
    <citation type="submission" date="2022-10" db="EMBL/GenBank/DDBJ databases">
        <authorList>
            <consortium name="ENA_rothamsted_submissions"/>
            <consortium name="culmorum"/>
            <person name="King R."/>
        </authorList>
    </citation>
    <scope>NUCLEOTIDE SEQUENCE</scope>
</reference>
<name>A0A9N9SJB8_PHACE</name>
<reference evidence="1" key="1">
    <citation type="submission" date="2022-01" db="EMBL/GenBank/DDBJ databases">
        <authorList>
            <person name="King R."/>
        </authorList>
    </citation>
    <scope>NUCLEOTIDE SEQUENCE</scope>
</reference>
<protein>
    <submittedName>
        <fullName evidence="1">Uncharacterized protein</fullName>
    </submittedName>
</protein>
<proteinExistence type="predicted"/>
<dbReference type="OrthoDB" id="6780084at2759"/>
<accession>A0A9N9SJB8</accession>
<sequence length="223" mass="26102">MDTEKVKTISRGRHALNMALQKQDDETKHVTFCTDNCTAQNKNWVLFTACIILVNEDWSPESITFEYFQPGHSFMKPDSIHGQIGKKWKRTSEVLDYGDLKRFTKSSNKLNTIISLRARNFKLFTSGCTQRNKSSSIPKLKDRKCVQFRKGSRKMFFKQELEDDEFSEASILKPKFILELPETVRSDRGINTKKEDIIVRDLLPHMTPRKRIFWMNLPSFDDL</sequence>
<keyword evidence="2" id="KW-1185">Reference proteome</keyword>
<dbReference type="EMBL" id="OU896714">
    <property type="protein sequence ID" value="CAG9824531.1"/>
    <property type="molecule type" value="Genomic_DNA"/>
</dbReference>
<dbReference type="AlphaFoldDB" id="A0A9N9SJB8"/>
<organism evidence="1 2">
    <name type="scientific">Phaedon cochleariae</name>
    <name type="common">Mustard beetle</name>
    <dbReference type="NCBI Taxonomy" id="80249"/>
    <lineage>
        <taxon>Eukaryota</taxon>
        <taxon>Metazoa</taxon>
        <taxon>Ecdysozoa</taxon>
        <taxon>Arthropoda</taxon>
        <taxon>Hexapoda</taxon>
        <taxon>Insecta</taxon>
        <taxon>Pterygota</taxon>
        <taxon>Neoptera</taxon>
        <taxon>Endopterygota</taxon>
        <taxon>Coleoptera</taxon>
        <taxon>Polyphaga</taxon>
        <taxon>Cucujiformia</taxon>
        <taxon>Chrysomeloidea</taxon>
        <taxon>Chrysomelidae</taxon>
        <taxon>Chrysomelinae</taxon>
        <taxon>Chrysomelini</taxon>
        <taxon>Phaedon</taxon>
    </lineage>
</organism>
<evidence type="ECO:0000313" key="1">
    <source>
        <dbReference type="EMBL" id="CAG9824531.1"/>
    </source>
</evidence>